<dbReference type="AlphaFoldDB" id="A0A6G0U1I0"/>
<accession>A0A6G0U1I0</accession>
<keyword evidence="3" id="KW-1185">Reference proteome</keyword>
<proteinExistence type="predicted"/>
<sequence>MCEIQLQNTLECRNIIFDTVPHRLGSHGRAYTHVSPPQNALQTSIENGRSRCCVFMGCPPKDKKTKTKKRKKILVFILPYIQNFENTVTIFLIILESHEKLIVTLRYLSTGCSITELHYNYKIVISTLNGIICQVCQILQMKLKNIVMNEPNKQKWLDISTEFEKHTYSPNCIGVLDGKHKRITQPPDSGSIYYNYKHFFSLFDIGGYGKDSDSGLYKESTLYNKLTEKQLDIPDPKLLTDN</sequence>
<protein>
    <recommendedName>
        <fullName evidence="4">DDE Tnp4 domain-containing protein</fullName>
    </recommendedName>
</protein>
<evidence type="ECO:0000256" key="1">
    <source>
        <dbReference type="SAM" id="Phobius"/>
    </source>
</evidence>
<keyword evidence="1" id="KW-1133">Transmembrane helix</keyword>
<comment type="caution">
    <text evidence="2">The sequence shown here is derived from an EMBL/GenBank/DDBJ whole genome shotgun (WGS) entry which is preliminary data.</text>
</comment>
<gene>
    <name evidence="2" type="ORF">AGLY_003725</name>
</gene>
<organism evidence="2 3">
    <name type="scientific">Aphis glycines</name>
    <name type="common">Soybean aphid</name>
    <dbReference type="NCBI Taxonomy" id="307491"/>
    <lineage>
        <taxon>Eukaryota</taxon>
        <taxon>Metazoa</taxon>
        <taxon>Ecdysozoa</taxon>
        <taxon>Arthropoda</taxon>
        <taxon>Hexapoda</taxon>
        <taxon>Insecta</taxon>
        <taxon>Pterygota</taxon>
        <taxon>Neoptera</taxon>
        <taxon>Paraneoptera</taxon>
        <taxon>Hemiptera</taxon>
        <taxon>Sternorrhyncha</taxon>
        <taxon>Aphidomorpha</taxon>
        <taxon>Aphidoidea</taxon>
        <taxon>Aphididae</taxon>
        <taxon>Aphidini</taxon>
        <taxon>Aphis</taxon>
        <taxon>Aphis</taxon>
    </lineage>
</organism>
<evidence type="ECO:0000313" key="2">
    <source>
        <dbReference type="EMBL" id="KAE9541734.1"/>
    </source>
</evidence>
<dbReference type="EMBL" id="VYZN01000012">
    <property type="protein sequence ID" value="KAE9541734.1"/>
    <property type="molecule type" value="Genomic_DNA"/>
</dbReference>
<keyword evidence="1" id="KW-0472">Membrane</keyword>
<keyword evidence="1" id="KW-0812">Transmembrane</keyword>
<evidence type="ECO:0008006" key="4">
    <source>
        <dbReference type="Google" id="ProtNLM"/>
    </source>
</evidence>
<dbReference type="Proteomes" id="UP000475862">
    <property type="component" value="Unassembled WGS sequence"/>
</dbReference>
<reference evidence="2 3" key="1">
    <citation type="submission" date="2019-08" db="EMBL/GenBank/DDBJ databases">
        <title>The genome of the soybean aphid Biotype 1, its phylome, world population structure and adaptation to the North American continent.</title>
        <authorList>
            <person name="Giordano R."/>
            <person name="Donthu R.K."/>
            <person name="Hernandez A.G."/>
            <person name="Wright C.L."/>
            <person name="Zimin A.V."/>
        </authorList>
    </citation>
    <scope>NUCLEOTIDE SEQUENCE [LARGE SCALE GENOMIC DNA]</scope>
    <source>
        <tissue evidence="2">Whole aphids</tissue>
    </source>
</reference>
<feature type="transmembrane region" description="Helical" evidence="1">
    <location>
        <begin position="73"/>
        <end position="95"/>
    </location>
</feature>
<name>A0A6G0U1I0_APHGL</name>
<evidence type="ECO:0000313" key="3">
    <source>
        <dbReference type="Proteomes" id="UP000475862"/>
    </source>
</evidence>